<evidence type="ECO:0000256" key="5">
    <source>
        <dbReference type="ARBA" id="ARBA00022527"/>
    </source>
</evidence>
<dbReference type="GO" id="GO:0005524">
    <property type="term" value="F:ATP binding"/>
    <property type="evidence" value="ECO:0007669"/>
    <property type="project" value="UniProtKB-KW"/>
</dbReference>
<reference evidence="15" key="1">
    <citation type="thesis" date="2020" institute="ProQuest LLC" country="789 East Eisenhower Parkway, Ann Arbor, MI, USA">
        <title>Comparative Genomics and Chromosome Evolution.</title>
        <authorList>
            <person name="Mudd A.B."/>
        </authorList>
    </citation>
    <scope>NUCLEOTIDE SEQUENCE</scope>
    <source>
        <strain evidence="15">1538</strain>
        <tissue evidence="15">Blood</tissue>
    </source>
</reference>
<dbReference type="Gene3D" id="3.10.20.90">
    <property type="entry name" value="Phosphatidylinositol 3-kinase Catalytic Subunit, Chain A, domain 1"/>
    <property type="match status" value="2"/>
</dbReference>
<feature type="compositionally biased region" description="Basic and acidic residues" evidence="13">
    <location>
        <begin position="103"/>
        <end position="119"/>
    </location>
</feature>
<dbReference type="SUPFAM" id="SSF56112">
    <property type="entry name" value="Protein kinase-like (PK-like)"/>
    <property type="match status" value="1"/>
</dbReference>
<dbReference type="InterPro" id="IPR056865">
    <property type="entry name" value="CCTL2_WNK"/>
</dbReference>
<comment type="cofactor">
    <cofactor evidence="1">
        <name>Mg(2+)</name>
        <dbReference type="ChEBI" id="CHEBI:18420"/>
    </cofactor>
</comment>
<feature type="compositionally biased region" description="Basic residues" evidence="13">
    <location>
        <begin position="1022"/>
        <end position="1033"/>
    </location>
</feature>
<dbReference type="FunFam" id="3.10.20.90:FF:000012">
    <property type="entry name" value="Serine/threonine-protein kinase WNK1 isoform 2"/>
    <property type="match status" value="1"/>
</dbReference>
<keyword evidence="5" id="KW-0723">Serine/threonine-protein kinase</keyword>
<feature type="region of interest" description="Disordered" evidence="13">
    <location>
        <begin position="1550"/>
        <end position="1569"/>
    </location>
</feature>
<feature type="region of interest" description="Disordered" evidence="13">
    <location>
        <begin position="1582"/>
        <end position="1601"/>
    </location>
</feature>
<keyword evidence="8" id="KW-0547">Nucleotide-binding</keyword>
<feature type="region of interest" description="Disordered" evidence="13">
    <location>
        <begin position="1115"/>
        <end position="1138"/>
    </location>
</feature>
<dbReference type="InterPro" id="IPR000719">
    <property type="entry name" value="Prot_kinase_dom"/>
</dbReference>
<dbReference type="EC" id="2.7.11.1" evidence="3"/>
<evidence type="ECO:0000256" key="4">
    <source>
        <dbReference type="ARBA" id="ARBA00022490"/>
    </source>
</evidence>
<feature type="region of interest" description="Disordered" evidence="13">
    <location>
        <begin position="1773"/>
        <end position="1793"/>
    </location>
</feature>
<proteinExistence type="predicted"/>
<dbReference type="PROSITE" id="PS50011">
    <property type="entry name" value="PROTEIN_KINASE_DOM"/>
    <property type="match status" value="1"/>
</dbReference>
<feature type="compositionally biased region" description="Basic and acidic residues" evidence="13">
    <location>
        <begin position="1461"/>
        <end position="1471"/>
    </location>
</feature>
<dbReference type="InterPro" id="IPR008271">
    <property type="entry name" value="Ser/Thr_kinase_AS"/>
</dbReference>
<dbReference type="InterPro" id="IPR024678">
    <property type="entry name" value="Kinase_OSR1/WNK_CCT"/>
</dbReference>
<feature type="region of interest" description="Disordered" evidence="13">
    <location>
        <begin position="1426"/>
        <end position="1486"/>
    </location>
</feature>
<feature type="region of interest" description="Disordered" evidence="13">
    <location>
        <begin position="850"/>
        <end position="886"/>
    </location>
</feature>
<comment type="catalytic activity">
    <reaction evidence="12">
        <text>L-seryl-[protein] + ATP = O-phospho-L-seryl-[protein] + ADP + H(+)</text>
        <dbReference type="Rhea" id="RHEA:17989"/>
        <dbReference type="Rhea" id="RHEA-COMP:9863"/>
        <dbReference type="Rhea" id="RHEA-COMP:11604"/>
        <dbReference type="ChEBI" id="CHEBI:15378"/>
        <dbReference type="ChEBI" id="CHEBI:29999"/>
        <dbReference type="ChEBI" id="CHEBI:30616"/>
        <dbReference type="ChEBI" id="CHEBI:83421"/>
        <dbReference type="ChEBI" id="CHEBI:456216"/>
        <dbReference type="EC" id="2.7.11.1"/>
    </reaction>
</comment>
<feature type="compositionally biased region" description="Low complexity" evidence="13">
    <location>
        <begin position="74"/>
        <end position="85"/>
    </location>
</feature>
<comment type="subcellular location">
    <subcellularLocation>
        <location evidence="2">Cytoplasm</location>
    </subcellularLocation>
</comment>
<organism evidence="15 16">
    <name type="scientific">Pyxicephalus adspersus</name>
    <name type="common">African bullfrog</name>
    <dbReference type="NCBI Taxonomy" id="30357"/>
    <lineage>
        <taxon>Eukaryota</taxon>
        <taxon>Metazoa</taxon>
        <taxon>Chordata</taxon>
        <taxon>Craniata</taxon>
        <taxon>Vertebrata</taxon>
        <taxon>Euteleostomi</taxon>
        <taxon>Amphibia</taxon>
        <taxon>Batrachia</taxon>
        <taxon>Anura</taxon>
        <taxon>Neobatrachia</taxon>
        <taxon>Ranoidea</taxon>
        <taxon>Pyxicephalidae</taxon>
        <taxon>Pyxicephalinae</taxon>
        <taxon>Pyxicephalus</taxon>
    </lineage>
</organism>
<dbReference type="Proteomes" id="UP001181693">
    <property type="component" value="Unassembled WGS sequence"/>
</dbReference>
<dbReference type="FunFam" id="3.10.20.90:FF:000007">
    <property type="entry name" value="Serine/threonine-protein kinase WNK1 isoform 1"/>
    <property type="match status" value="1"/>
</dbReference>
<feature type="compositionally biased region" description="Polar residues" evidence="13">
    <location>
        <begin position="1127"/>
        <end position="1136"/>
    </location>
</feature>
<keyword evidence="10" id="KW-0067">ATP-binding</keyword>
<dbReference type="InterPro" id="IPR050588">
    <property type="entry name" value="WNK_Ser-Thr_kinase"/>
</dbReference>
<keyword evidence="7" id="KW-0808">Transferase</keyword>
<evidence type="ECO:0000256" key="6">
    <source>
        <dbReference type="ARBA" id="ARBA00022553"/>
    </source>
</evidence>
<dbReference type="Pfam" id="PF12202">
    <property type="entry name" value="OSR1_C"/>
    <property type="match status" value="1"/>
</dbReference>
<feature type="region of interest" description="Disordered" evidence="13">
    <location>
        <begin position="594"/>
        <end position="621"/>
    </location>
</feature>
<evidence type="ECO:0000313" key="15">
    <source>
        <dbReference type="EMBL" id="DBA18689.1"/>
    </source>
</evidence>
<feature type="compositionally biased region" description="Polar residues" evidence="13">
    <location>
        <begin position="1778"/>
        <end position="1793"/>
    </location>
</feature>
<dbReference type="SMART" id="SM00220">
    <property type="entry name" value="S_TKc"/>
    <property type="match status" value="1"/>
</dbReference>
<feature type="compositionally biased region" description="Polar residues" evidence="13">
    <location>
        <begin position="1585"/>
        <end position="1594"/>
    </location>
</feature>
<feature type="compositionally biased region" description="Polar residues" evidence="13">
    <location>
        <begin position="600"/>
        <end position="615"/>
    </location>
</feature>
<dbReference type="EMBL" id="DYDO01000009">
    <property type="protein sequence ID" value="DBA18689.1"/>
    <property type="molecule type" value="Genomic_DNA"/>
</dbReference>
<dbReference type="FunFam" id="1.10.510.10:FF:000006">
    <property type="entry name" value="Serine/threonine-protein kinase WNK1 isoform 2"/>
    <property type="match status" value="1"/>
</dbReference>
<keyword evidence="6" id="KW-0597">Phosphoprotein</keyword>
<evidence type="ECO:0000256" key="2">
    <source>
        <dbReference type="ARBA" id="ARBA00004496"/>
    </source>
</evidence>
<dbReference type="Gene3D" id="1.10.510.10">
    <property type="entry name" value="Transferase(Phosphotransferase) domain 1"/>
    <property type="match status" value="1"/>
</dbReference>
<sequence length="1973" mass="216051">MDTAMLNSAREAQLVPKDSKTVKLRFLRRTVVESDQEEPSVLELSEPLHQSKVIPISRARRAIAKRAQGTSDHGPTTEGNEPTTGASKENITEGQQEQAGPEQKGEPDTFKEAPKSKKEEEEENEEEADIKAVSTSPDGRFLKFDIEIGRGSFKTVYKGLDTETWVEVAWCELQDRKLTKVERQRFKEEAEMLKGLQHPNIVRFYDFWESCLKGKKCIVLVTELMTSGTLKTYLKRFKVMKPKVLRSWCRQILKGLHFLHTRTPPIIHRDLKCDNIFITGPTGSVKIGDLGLATLKRASFAKSVIGTPEFMAPEMYEEHYDESVDVYAFGMCMLEMATSEYPYSECQNAAQIYRKVTSGVKPASFEKVSDPEIKEIIGECICKNKEERYEIKDLLSHAFFAEDTGVRVELAEEDHGRKSTIALRLWVEDPKKLKGKPKDNGAIEFTFDLEKETPEDVAQEMVESGFFHESDVKIVAKSIRDRVALIQWRRERIWPENGETEVLEQMNVPQTPLPPLAHSTHIGQHEGEELEIDQHSFLPKLPASITSVASDSTFDSGQGSTVYSDSQSSQQSVIYSSLPDTLPPALQRVYSPPIIEGQGLPQSPQHQLGQYQQPTAHGVSVSPAVHSGLTQHHYQDLSTAYSVVQPTTVSSVQFGAAPPVLSSQHSVQHHTLLQQIPVGQAGVCPVAPTSHTYPQYQPPLTPAPLKPLQIPTVPLQQHQVSASQLPAYPLIPAVTPLTGLESLPANLSDLPAVCITPLPAPCQYFPPGVVMPNLPVTPAGLPSGQTVNPQSVLPYETNLVPNIQVASVPLLAVATSGMPGLPTPQPLPQHPQSQVYQTSFQQIIQSDVPSVHLSPSIPPVSQQSHLPQSHHPSITHPPDQTTSGAGNQVIGLTQYKVDLTTPIGVLPVASMSPPVHFPSEISQPFQGQDHLAQTSLPHTIPHAEAIFAENQSMSYPIPGISQPPECHNLIQCQAHEEQHNQENLASSNQSYDNYIGSDAASGKEMSDGYEGIHGGKHDGKPAKKHHRRSSRTRSRQEKTNKPKLTILNVCNTGDKMVECQLETHNHKMVTFKFDLDGDAPEEIAIYMVENEFILQMEKEIFIEQMKDVIDKAEDMLSEDTEGERSSDQGASPQQADSFKAEMREENQHTPVRTPVYQQNVLHTGKRWFIICPVMESPSSTDSSSTISSDLQTQTEMSVSTLPESLSFPQGDPSSLGTCVVFQTVIEVEVAKPHVLSLNESTAHTLTQTEHNMCVSPPDQRFSAVDSNELVHPAQVTCDSGHSQHLPQENPVKLQPEQQVFYESDCSSPVVVQVKPETCLAVNSNQRNDTVHVVHEVSAVSQTVLQTPAQPLALPVVNSTLQQSSLESDGEGPPRVEYADDTIKTLDEKLRNLLYQEYTQPNVSAGTPENSVTLESTAEVISSQPLNADMTSMPGCNRFTLDPIESAPESINGDGNGYGSPRQRESSLERSSPKKRHHHSEKSKTIGRFSVISTEDEVTITSPSYMRFSAPPDVYLDQLPTNLVKTSVPRAHTSSPINSLFCGHVSSDSGDEILQPKAKDSAHSTPSKGANDFMKKAAAFLHRKSSMQSPDSPSGQGMKIPSINVTSFHSQSSYVSSDNDSEFEDADMKKELQNLREKHMKEITDLQVQQRREIEALYVRLGKPLPPNVGFLHAAPPSGRRRRISKNKLKSGKLLNPLVQQLKNGASNITADCNGSPAKDPLKSQLDIKGKIAGSTLAASPARGVQTQQPCSVKVTVSSDNICSGVVRDGGDVHGSCGQGSSTSSLATGPETSQVPALNAQQVQAQSNNSNNKKGTFTDDLHKLVDEWASKTVGAAQFKPSLNQLKQYQQRMDLEHKPTTTAEDLNAASRPLSDTARNYSAALSCPAPCGLMSSSIPAALSEAAQSGIFPPYMMPLCQHSGVFPAPMYGTQWPGAGAPAVAGSRLIAHSASMQIFPMSLQQPTVKQSGSNLRIT</sequence>
<evidence type="ECO:0000256" key="1">
    <source>
        <dbReference type="ARBA" id="ARBA00001946"/>
    </source>
</evidence>
<evidence type="ECO:0000256" key="12">
    <source>
        <dbReference type="ARBA" id="ARBA00048679"/>
    </source>
</evidence>
<evidence type="ECO:0000256" key="8">
    <source>
        <dbReference type="ARBA" id="ARBA00022741"/>
    </source>
</evidence>
<dbReference type="FunFam" id="3.30.200.20:FF:000494">
    <property type="entry name" value="serine/threonine-protein kinase WNK2 isoform X2"/>
    <property type="match status" value="1"/>
</dbReference>
<dbReference type="CDD" id="cd13983">
    <property type="entry name" value="STKc_WNK"/>
    <property type="match status" value="1"/>
</dbReference>
<dbReference type="Pfam" id="PF00069">
    <property type="entry name" value="Pkinase"/>
    <property type="match status" value="1"/>
</dbReference>
<keyword evidence="9" id="KW-0418">Kinase</keyword>
<evidence type="ECO:0000256" key="3">
    <source>
        <dbReference type="ARBA" id="ARBA00012513"/>
    </source>
</evidence>
<keyword evidence="16" id="KW-1185">Reference proteome</keyword>
<name>A0AAV2ZL24_PYXAD</name>
<evidence type="ECO:0000256" key="11">
    <source>
        <dbReference type="ARBA" id="ARBA00047899"/>
    </source>
</evidence>
<feature type="domain" description="Protein kinase" evidence="14">
    <location>
        <begin position="142"/>
        <end position="400"/>
    </location>
</feature>
<dbReference type="Gene3D" id="3.30.200.20">
    <property type="entry name" value="Phosphorylase Kinase, domain 1"/>
    <property type="match status" value="1"/>
</dbReference>
<evidence type="ECO:0000256" key="9">
    <source>
        <dbReference type="ARBA" id="ARBA00022777"/>
    </source>
</evidence>
<feature type="compositionally biased region" description="Polar residues" evidence="13">
    <location>
        <begin position="859"/>
        <end position="886"/>
    </location>
</feature>
<evidence type="ECO:0000256" key="7">
    <source>
        <dbReference type="ARBA" id="ARBA00022679"/>
    </source>
</evidence>
<feature type="region of interest" description="Disordered" evidence="13">
    <location>
        <begin position="32"/>
        <end position="134"/>
    </location>
</feature>
<protein>
    <recommendedName>
        <fullName evidence="3">non-specific serine/threonine protein kinase</fullName>
        <ecNumber evidence="3">2.7.11.1</ecNumber>
    </recommendedName>
</protein>
<dbReference type="GO" id="GO:0005737">
    <property type="term" value="C:cytoplasm"/>
    <property type="evidence" value="ECO:0007669"/>
    <property type="project" value="UniProtKB-SubCell"/>
</dbReference>
<evidence type="ECO:0000256" key="13">
    <source>
        <dbReference type="SAM" id="MobiDB-lite"/>
    </source>
</evidence>
<evidence type="ECO:0000259" key="14">
    <source>
        <dbReference type="PROSITE" id="PS50011"/>
    </source>
</evidence>
<dbReference type="InterPro" id="IPR011009">
    <property type="entry name" value="Kinase-like_dom_sf"/>
</dbReference>
<keyword evidence="4" id="KW-0963">Cytoplasm</keyword>
<evidence type="ECO:0000256" key="10">
    <source>
        <dbReference type="ARBA" id="ARBA00022840"/>
    </source>
</evidence>
<dbReference type="Pfam" id="PF24889">
    <property type="entry name" value="CCTL2_WNK"/>
    <property type="match status" value="1"/>
</dbReference>
<feature type="compositionally biased region" description="Polar residues" evidence="13">
    <location>
        <begin position="981"/>
        <end position="992"/>
    </location>
</feature>
<dbReference type="PANTHER" id="PTHR13902">
    <property type="entry name" value="SERINE/THREONINE-PROTEIN KINASE WNK WITH NO LYSINE -RELATED"/>
    <property type="match status" value="1"/>
</dbReference>
<comment type="caution">
    <text evidence="15">The sequence shown here is derived from an EMBL/GenBank/DDBJ whole genome shotgun (WGS) entry which is preliminary data.</text>
</comment>
<feature type="region of interest" description="Disordered" evidence="13">
    <location>
        <begin position="977"/>
        <end position="1042"/>
    </location>
</feature>
<feature type="compositionally biased region" description="Polar residues" evidence="13">
    <location>
        <begin position="86"/>
        <end position="98"/>
    </location>
</feature>
<dbReference type="PROSITE" id="PS00108">
    <property type="entry name" value="PROTEIN_KINASE_ST"/>
    <property type="match status" value="1"/>
</dbReference>
<accession>A0AAV2ZL24</accession>
<comment type="catalytic activity">
    <reaction evidence="11">
        <text>L-threonyl-[protein] + ATP = O-phospho-L-threonyl-[protein] + ADP + H(+)</text>
        <dbReference type="Rhea" id="RHEA:46608"/>
        <dbReference type="Rhea" id="RHEA-COMP:11060"/>
        <dbReference type="Rhea" id="RHEA-COMP:11605"/>
        <dbReference type="ChEBI" id="CHEBI:15378"/>
        <dbReference type="ChEBI" id="CHEBI:30013"/>
        <dbReference type="ChEBI" id="CHEBI:30616"/>
        <dbReference type="ChEBI" id="CHEBI:61977"/>
        <dbReference type="ChEBI" id="CHEBI:456216"/>
        <dbReference type="EC" id="2.7.11.1"/>
    </reaction>
</comment>
<dbReference type="GO" id="GO:0004674">
    <property type="term" value="F:protein serine/threonine kinase activity"/>
    <property type="evidence" value="ECO:0007669"/>
    <property type="project" value="UniProtKB-KW"/>
</dbReference>
<gene>
    <name evidence="15" type="ORF">GDO54_016908</name>
</gene>
<evidence type="ECO:0000313" key="16">
    <source>
        <dbReference type="Proteomes" id="UP001181693"/>
    </source>
</evidence>